<name>A0A0L8V8J2_9BACT</name>
<reference evidence="2" key="1">
    <citation type="submission" date="2015-07" db="EMBL/GenBank/DDBJ databases">
        <title>Genome sequencing of Sunxiuqinia dokdonensis strain SK.</title>
        <authorList>
            <person name="Ahn S."/>
            <person name="Kim B.-C."/>
        </authorList>
    </citation>
    <scope>NUCLEOTIDE SEQUENCE [LARGE SCALE GENOMIC DNA]</scope>
    <source>
        <strain evidence="2">SK</strain>
    </source>
</reference>
<organism evidence="1 2">
    <name type="scientific">Sunxiuqinia dokdonensis</name>
    <dbReference type="NCBI Taxonomy" id="1409788"/>
    <lineage>
        <taxon>Bacteria</taxon>
        <taxon>Pseudomonadati</taxon>
        <taxon>Bacteroidota</taxon>
        <taxon>Bacteroidia</taxon>
        <taxon>Marinilabiliales</taxon>
        <taxon>Prolixibacteraceae</taxon>
        <taxon>Sunxiuqinia</taxon>
    </lineage>
</organism>
<dbReference type="AlphaFoldDB" id="A0A0L8V8J2"/>
<evidence type="ECO:0000313" key="2">
    <source>
        <dbReference type="Proteomes" id="UP000036958"/>
    </source>
</evidence>
<dbReference type="EMBL" id="LGIA01000152">
    <property type="protein sequence ID" value="KOH44805.1"/>
    <property type="molecule type" value="Genomic_DNA"/>
</dbReference>
<keyword evidence="2" id="KW-1185">Reference proteome</keyword>
<proteinExistence type="predicted"/>
<gene>
    <name evidence="1" type="ORF">NC99_23520</name>
</gene>
<comment type="caution">
    <text evidence="1">The sequence shown here is derived from an EMBL/GenBank/DDBJ whole genome shotgun (WGS) entry which is preliminary data.</text>
</comment>
<protein>
    <recommendedName>
        <fullName evidence="3">V-type ATP synthase subunit E</fullName>
    </recommendedName>
</protein>
<accession>A0A0L8V8J2</accession>
<dbReference type="Gene3D" id="1.20.5.2950">
    <property type="match status" value="1"/>
</dbReference>
<evidence type="ECO:0008006" key="3">
    <source>
        <dbReference type="Google" id="ProtNLM"/>
    </source>
</evidence>
<dbReference type="Proteomes" id="UP000036958">
    <property type="component" value="Unassembled WGS sequence"/>
</dbReference>
<evidence type="ECO:0000313" key="1">
    <source>
        <dbReference type="EMBL" id="KOH44805.1"/>
    </source>
</evidence>
<sequence>MNTKIKELTENIYNDGIAKAREEADRILKEASQKAEETTAQAKARAESMLSQAKSESEKINASLKADLQATKIQVLEITRQEVGNLITARTAGVMAARLSDNVDFMKDMILEILKSWNWNNGNAQPVEALVPEKMVDNLEAMIQSDASDIMGTNLVVKPVADLKKGFQIVNDEAGFKISFTDEDFETFFASLMKPKIREYLFKP</sequence>
<dbReference type="STRING" id="1409788.NC99_23520"/>